<dbReference type="EMBL" id="MHJU01000010">
    <property type="protein sequence ID" value="OGY73572.1"/>
    <property type="molecule type" value="Genomic_DNA"/>
</dbReference>
<accession>A0A1G2A9T1</accession>
<dbReference type="PANTHER" id="PTHR30121:SF6">
    <property type="entry name" value="SLR6007 PROTEIN"/>
    <property type="match status" value="1"/>
</dbReference>
<dbReference type="Pfam" id="PF10412">
    <property type="entry name" value="TrwB_AAD_bind"/>
    <property type="match status" value="1"/>
</dbReference>
<organism evidence="2 3">
    <name type="scientific">Candidatus Jacksonbacteria bacterium RIFCSPLOWO2_02_FULL_44_20</name>
    <dbReference type="NCBI Taxonomy" id="1798460"/>
    <lineage>
        <taxon>Bacteria</taxon>
        <taxon>Candidatus Jacksoniibacteriota</taxon>
    </lineage>
</organism>
<dbReference type="AlphaFoldDB" id="A0A1G2A9T1"/>
<protein>
    <recommendedName>
        <fullName evidence="1">Type IV secretion system coupling protein TraD DNA-binding domain-containing protein</fullName>
    </recommendedName>
</protein>
<dbReference type="InterPro" id="IPR019476">
    <property type="entry name" value="T4SS_TraD_DNA-bd"/>
</dbReference>
<sequence>MKYMAITPFYNKDITLFAETNFRNQRKPFGIKRADMEKHMYVLGKTGTGKTSMLAHMIVQDMFAGRGVILIDVTGGLSDQMLHYVPESRLKDTVYWDPTDRDYQFVFNCLDDLGAENERYTVVSGLVNFFRGFWRDVWGARLEYVLSNAILTLLYNKEMTLLHIIPLLTDPKFRAEAIEHVTDPVLSRFWTHEFGKDGEGFLRSSIEPIRDKMGQLASNPILRNTIGFSRSRFNFDDLLNKKKIVICSFNKHEIGADTAKFLGSTFLLRLLMRASERNEAREVYFYIDEFHELAFPWLEEFIGKSAHGIRFVLSHQYLSQISDNMRDVIFGNVGTIIAFRVGSSDAKSMSDEFGPTVSEHNLTTLPPYTIILKLLIDGKVSPPFSAVTLPPLPKVGLKERIIKESRAMYGEPRKEIEAKIAKSLGIPEISRTVQEEIQTNNAVSSEKSLVKEFREKIAAITHISANLRKESDYKRSVKKSEKLFQALAPGKEIKF</sequence>
<comment type="caution">
    <text evidence="2">The sequence shown here is derived from an EMBL/GenBank/DDBJ whole genome shotgun (WGS) entry which is preliminary data.</text>
</comment>
<gene>
    <name evidence="2" type="ORF">A3H61_01210</name>
</gene>
<dbReference type="InterPro" id="IPR027417">
    <property type="entry name" value="P-loop_NTPase"/>
</dbReference>
<dbReference type="Gene3D" id="3.40.50.300">
    <property type="entry name" value="P-loop containing nucleotide triphosphate hydrolases"/>
    <property type="match status" value="2"/>
</dbReference>
<dbReference type="Proteomes" id="UP000178315">
    <property type="component" value="Unassembled WGS sequence"/>
</dbReference>
<dbReference type="SUPFAM" id="SSF52540">
    <property type="entry name" value="P-loop containing nucleoside triphosphate hydrolases"/>
    <property type="match status" value="1"/>
</dbReference>
<dbReference type="PANTHER" id="PTHR30121">
    <property type="entry name" value="UNCHARACTERIZED PROTEIN YJGR-RELATED"/>
    <property type="match status" value="1"/>
</dbReference>
<dbReference type="CDD" id="cd01127">
    <property type="entry name" value="TrwB_TraG_TraD_VirD4"/>
    <property type="match status" value="1"/>
</dbReference>
<name>A0A1G2A9T1_9BACT</name>
<feature type="domain" description="Type IV secretion system coupling protein TraD DNA-binding" evidence="1">
    <location>
        <begin position="36"/>
        <end position="163"/>
    </location>
</feature>
<dbReference type="InterPro" id="IPR051162">
    <property type="entry name" value="T4SS_component"/>
</dbReference>
<evidence type="ECO:0000313" key="3">
    <source>
        <dbReference type="Proteomes" id="UP000178315"/>
    </source>
</evidence>
<proteinExistence type="predicted"/>
<evidence type="ECO:0000313" key="2">
    <source>
        <dbReference type="EMBL" id="OGY73572.1"/>
    </source>
</evidence>
<reference evidence="2 3" key="1">
    <citation type="journal article" date="2016" name="Nat. Commun.">
        <title>Thousands of microbial genomes shed light on interconnected biogeochemical processes in an aquifer system.</title>
        <authorList>
            <person name="Anantharaman K."/>
            <person name="Brown C.T."/>
            <person name="Hug L.A."/>
            <person name="Sharon I."/>
            <person name="Castelle C.J."/>
            <person name="Probst A.J."/>
            <person name="Thomas B.C."/>
            <person name="Singh A."/>
            <person name="Wilkins M.J."/>
            <person name="Karaoz U."/>
            <person name="Brodie E.L."/>
            <person name="Williams K.H."/>
            <person name="Hubbard S.S."/>
            <person name="Banfield J.F."/>
        </authorList>
    </citation>
    <scope>NUCLEOTIDE SEQUENCE [LARGE SCALE GENOMIC DNA]</scope>
</reference>
<evidence type="ECO:0000259" key="1">
    <source>
        <dbReference type="Pfam" id="PF10412"/>
    </source>
</evidence>